<reference evidence="4 5" key="2">
    <citation type="submission" date="2018-11" db="EMBL/GenBank/DDBJ databases">
        <authorList>
            <consortium name="Pathogen Informatics"/>
        </authorList>
    </citation>
    <scope>NUCLEOTIDE SEQUENCE [LARGE SCALE GENOMIC DNA]</scope>
    <source>
        <strain evidence="4 5">MHpl1</strain>
    </source>
</reference>
<keyword evidence="5" id="KW-1185">Reference proteome</keyword>
<dbReference type="Pfam" id="PF00171">
    <property type="entry name" value="Aldedh"/>
    <property type="match status" value="1"/>
</dbReference>
<dbReference type="PANTHER" id="PTHR11699">
    <property type="entry name" value="ALDEHYDE DEHYDROGENASE-RELATED"/>
    <property type="match status" value="1"/>
</dbReference>
<dbReference type="GO" id="GO:0016620">
    <property type="term" value="F:oxidoreductase activity, acting on the aldehyde or oxo group of donors, NAD or NADP as acceptor"/>
    <property type="evidence" value="ECO:0007669"/>
    <property type="project" value="InterPro"/>
</dbReference>
<feature type="domain" description="Aldehyde dehydrogenase" evidence="3">
    <location>
        <begin position="233"/>
        <end position="679"/>
    </location>
</feature>
<comment type="similarity">
    <text evidence="1">Belongs to the aldehyde dehydrogenase family.</text>
</comment>
<dbReference type="OrthoDB" id="310895at2759"/>
<dbReference type="Proteomes" id="UP000268014">
    <property type="component" value="Unassembled WGS sequence"/>
</dbReference>
<dbReference type="Gene3D" id="3.40.309.10">
    <property type="entry name" value="Aldehyde Dehydrogenase, Chain A, domain 2"/>
    <property type="match status" value="1"/>
</dbReference>
<dbReference type="AlphaFoldDB" id="A0A0N4WV41"/>
<name>A0A0N4WV41_HAEPC</name>
<dbReference type="InterPro" id="IPR024453">
    <property type="entry name" value="Peptidase_C92"/>
</dbReference>
<evidence type="ECO:0000256" key="2">
    <source>
        <dbReference type="ARBA" id="ARBA00023002"/>
    </source>
</evidence>
<evidence type="ECO:0000313" key="6">
    <source>
        <dbReference type="WBParaSite" id="HPLM_0001555301-mRNA-1"/>
    </source>
</evidence>
<sequence>MSDLELSQACAGDLVFLAKETSACSFERAVSDVASSPYYHVAIVGRDKRLLHASTRGVLSQSLEEFLNEYEPHRMEIVHVKAPEKAKRDAAAFAESKVGMPYNDIFTPNRINSQGQESYYCSQLITEAYDGAVHFPEHKLNFKDKDGDFLEYWLKYYRERGIDIPQDDQGSHPASLRRSPLLDMKLTRHLQKKILNCKNVTNALHYIGGAAVRLTTGKKFQVIEPRSALTEIVGSTLTECHAATPDEVDRAVATAQEAQKTWSKMGWLERGLVLRNVAKLLREHCEVIARWECIDSGKPITEARMDVLSCVDTFNYYGGAIYSQAGQHIPLGIERFAYTKREPLGVVGCIGTWNYPIQTCSWKVAPALACGNAVVYKPSPLAPISAVILAQILQLAGLPEGTFNVIQGDAETGQALVLHPLVKKVSFTGAVPTGKKIMQDCAARNVKPITLELGGKASLIIFEDADIESAVAGAMMANFYSQGQVCTNASKVLVHRSVEDNFVASLREKTKAMKIGDPLEETTRVGAHISREHMEKVKKYIDGAKAAGARVICGGEPVQVNGLEAGFYLSPCILSNIRKDMDVYREEIFGSVLLIIPFDTEEEAIGIANDTTLGLAAGLFTKDLARAHRVADRLHAGNVYVNTYNDVSPFVPFGGYGDSGFGRENGVAALEHYSQIKSVFVSIASKLENPFK</sequence>
<dbReference type="InterPro" id="IPR038765">
    <property type="entry name" value="Papain-like_cys_pep_sf"/>
</dbReference>
<accession>A0A0N4WV41</accession>
<dbReference type="EMBL" id="UZAF01019024">
    <property type="protein sequence ID" value="VDO56994.1"/>
    <property type="molecule type" value="Genomic_DNA"/>
</dbReference>
<reference evidence="6" key="1">
    <citation type="submission" date="2017-02" db="UniProtKB">
        <authorList>
            <consortium name="WormBaseParasite"/>
        </authorList>
    </citation>
    <scope>IDENTIFICATION</scope>
</reference>
<dbReference type="Pfam" id="PF05708">
    <property type="entry name" value="Peptidase_C92"/>
    <property type="match status" value="1"/>
</dbReference>
<dbReference type="OMA" id="WTRMLVH"/>
<dbReference type="InterPro" id="IPR016160">
    <property type="entry name" value="Ald_DH_CS_CYS"/>
</dbReference>
<dbReference type="SUPFAM" id="SSF54001">
    <property type="entry name" value="Cysteine proteinases"/>
    <property type="match status" value="1"/>
</dbReference>
<dbReference type="SUPFAM" id="SSF53720">
    <property type="entry name" value="ALDH-like"/>
    <property type="match status" value="1"/>
</dbReference>
<evidence type="ECO:0000256" key="1">
    <source>
        <dbReference type="ARBA" id="ARBA00009986"/>
    </source>
</evidence>
<evidence type="ECO:0000313" key="4">
    <source>
        <dbReference type="EMBL" id="VDO56994.1"/>
    </source>
</evidence>
<keyword evidence="2" id="KW-0560">Oxidoreductase</keyword>
<dbReference type="FunFam" id="3.40.309.10:FF:000012">
    <property type="entry name" value="Betaine aldehyde dehydrogenase"/>
    <property type="match status" value="1"/>
</dbReference>
<proteinExistence type="inferred from homology"/>
<dbReference type="InterPro" id="IPR016161">
    <property type="entry name" value="Ald_DH/histidinol_DH"/>
</dbReference>
<dbReference type="Gene3D" id="3.90.1720.10">
    <property type="entry name" value="endopeptidase domain like (from Nostoc punctiforme)"/>
    <property type="match status" value="1"/>
</dbReference>
<dbReference type="InterPro" id="IPR015590">
    <property type="entry name" value="Aldehyde_DH_dom"/>
</dbReference>
<evidence type="ECO:0000313" key="5">
    <source>
        <dbReference type="Proteomes" id="UP000268014"/>
    </source>
</evidence>
<dbReference type="FunFam" id="3.40.605.10:FF:000007">
    <property type="entry name" value="NAD/NADP-dependent betaine aldehyde dehydrogenase"/>
    <property type="match status" value="1"/>
</dbReference>
<dbReference type="InterPro" id="IPR016163">
    <property type="entry name" value="Ald_DH_C"/>
</dbReference>
<evidence type="ECO:0000259" key="3">
    <source>
        <dbReference type="Pfam" id="PF00171"/>
    </source>
</evidence>
<dbReference type="Gene3D" id="3.40.605.10">
    <property type="entry name" value="Aldehyde Dehydrogenase, Chain A, domain 1"/>
    <property type="match status" value="1"/>
</dbReference>
<dbReference type="NCBIfam" id="NF009725">
    <property type="entry name" value="PRK13252.1"/>
    <property type="match status" value="1"/>
</dbReference>
<gene>
    <name evidence="4" type="ORF">HPLM_LOCUS15545</name>
</gene>
<dbReference type="CDD" id="cd07090">
    <property type="entry name" value="ALDH_F9_TMBADH"/>
    <property type="match status" value="1"/>
</dbReference>
<dbReference type="InterPro" id="IPR016162">
    <property type="entry name" value="Ald_DH_N"/>
</dbReference>
<dbReference type="STRING" id="6290.A0A0N4WV41"/>
<protein>
    <submittedName>
        <fullName evidence="6">Aldedh domain-containing protein</fullName>
    </submittedName>
</protein>
<dbReference type="PROSITE" id="PS00070">
    <property type="entry name" value="ALDEHYDE_DEHYDR_CYS"/>
    <property type="match status" value="1"/>
</dbReference>
<dbReference type="WBParaSite" id="HPLM_0001555301-mRNA-1">
    <property type="protein sequence ID" value="HPLM_0001555301-mRNA-1"/>
    <property type="gene ID" value="HPLM_0001555301"/>
</dbReference>
<organism evidence="6">
    <name type="scientific">Haemonchus placei</name>
    <name type="common">Barber's pole worm</name>
    <dbReference type="NCBI Taxonomy" id="6290"/>
    <lineage>
        <taxon>Eukaryota</taxon>
        <taxon>Metazoa</taxon>
        <taxon>Ecdysozoa</taxon>
        <taxon>Nematoda</taxon>
        <taxon>Chromadorea</taxon>
        <taxon>Rhabditida</taxon>
        <taxon>Rhabditina</taxon>
        <taxon>Rhabditomorpha</taxon>
        <taxon>Strongyloidea</taxon>
        <taxon>Trichostrongylidae</taxon>
        <taxon>Haemonchus</taxon>
    </lineage>
</organism>